<dbReference type="InterPro" id="IPR038190">
    <property type="entry name" value="SRI_sf"/>
</dbReference>
<evidence type="ECO:0000256" key="4">
    <source>
        <dbReference type="ARBA" id="ARBA00012178"/>
    </source>
</evidence>
<feature type="compositionally biased region" description="Basic and acidic residues" evidence="16">
    <location>
        <begin position="908"/>
        <end position="936"/>
    </location>
</feature>
<feature type="region of interest" description="Disordered" evidence="16">
    <location>
        <begin position="658"/>
        <end position="690"/>
    </location>
</feature>
<evidence type="ECO:0000256" key="3">
    <source>
        <dbReference type="ARBA" id="ARBA00004286"/>
    </source>
</evidence>
<dbReference type="EC" id="2.1.1.359" evidence="4"/>
<evidence type="ECO:0000256" key="9">
    <source>
        <dbReference type="ARBA" id="ARBA00022679"/>
    </source>
</evidence>
<feature type="domain" description="AWS" evidence="20">
    <location>
        <begin position="126"/>
        <end position="193"/>
    </location>
</feature>
<dbReference type="Gene3D" id="2.170.270.10">
    <property type="entry name" value="SET domain"/>
    <property type="match status" value="1"/>
</dbReference>
<feature type="compositionally biased region" description="Polar residues" evidence="16">
    <location>
        <begin position="669"/>
        <end position="682"/>
    </location>
</feature>
<keyword evidence="11" id="KW-0805">Transcription regulation</keyword>
<protein>
    <recommendedName>
        <fullName evidence="5">Histone-lysine N-methyltransferase, H3 lysine-36 specific</fullName>
        <ecNumber evidence="4">2.1.1.359</ecNumber>
    </recommendedName>
    <alternativeName>
        <fullName evidence="14">SET domain-containing protein 2</fullName>
    </alternativeName>
</protein>
<dbReference type="STRING" id="41688.A0A2N3NHV7"/>
<evidence type="ECO:0000259" key="20">
    <source>
        <dbReference type="PROSITE" id="PS51215"/>
    </source>
</evidence>
<dbReference type="PROSITE" id="PS50868">
    <property type="entry name" value="POST_SET"/>
    <property type="match status" value="1"/>
</dbReference>
<dbReference type="GO" id="GO:0005634">
    <property type="term" value="C:nucleus"/>
    <property type="evidence" value="ECO:0007669"/>
    <property type="project" value="UniProtKB-SubCell"/>
</dbReference>
<keyword evidence="10" id="KW-0949">S-adenosyl-L-methionine</keyword>
<evidence type="ECO:0000256" key="11">
    <source>
        <dbReference type="ARBA" id="ARBA00023015"/>
    </source>
</evidence>
<dbReference type="GO" id="GO:0005694">
    <property type="term" value="C:chromosome"/>
    <property type="evidence" value="ECO:0007669"/>
    <property type="project" value="UniProtKB-SubCell"/>
</dbReference>
<feature type="compositionally biased region" description="Acidic residues" evidence="16">
    <location>
        <begin position="892"/>
        <end position="907"/>
    </location>
</feature>
<sequence length="948" mass="106035">MPTSLGDVDRNTTKMANIQLGNAPAPSGLDSVPAPNSRTLRSSGIKRESRNSTMSPRENENGTHKSSATPDDTQHPKLSRKLSQKPMKREPKLFDETPDATDEACSSFKVIPDCLYGSKNMGSTDNDALDCDCKEDWRRSFPVLPPGADPAHDGVNYACGEDCINRATRVECVIGASGSCGDGCQNQRFQRKQYADVSVIKTEKKGYGLRANSDLDANDFVFEYIGEVINEPTFRRRMLQYDEEGIKHFYFMSLTKSEFVDATKKGNLGRFCNHSCNPNCYVDKWVVGDKLRMGIFVLRKIKAGEELTFNYNVDRYGADPQPCYCGEPECVGFIGGKTQTERATKLPVLILEALGIDDGDGWDTTVAKKPRRKRPEEDDEEYVNSIQAKSLDEDGARKVMAALMQCKEKWIAIKLLERIQKCDDNYVLNIVMRMHAYQIMKTMITSFAEDDNVILQVLDVLDRMPRLTKNKIVDSNIEATIQGLKASDNEEISGTANRLLEDWGKLQVAYRIKRKKLDPNAQTTSAAEALRGAVVGDDRDNGTSTPASKPVSPLPSNIEIPKGPKSSVPQRNFQPPRGPRRHQPFPRQSGRFPKFGQEAEGPLPEGWFAAQDNKRQVYYYNKHGQTTWQRPAPPKQPTQAEKNAQIIQNIIDNVAKEQRKQALAASEAPVSSTQTPPESSDTPLLDAPTEKWRQLPIEKQMKIYENTIFPHIRYVLDKFRHKLPRDELKRFAKDLGKKLVASDYKNNRVQDPTATLNDKQVKKVKSYVKDFLDRAVVKYREHEKVKATRDATKGVNGERTASTSDPAPLDIPNGTLSKEDSLMAEITPGGTSSPEDGESHSPGSPSLKRKRDEEDEAPVITPVDELEPTSKRMKELDGGAAESPPPPPPPPPEDEGEATEAMLTEEERDLRAQEEALIRENEEAQRLEDEARDAVSRTESMNKPVPVQ</sequence>
<feature type="domain" description="WW" evidence="17">
    <location>
        <begin position="601"/>
        <end position="633"/>
    </location>
</feature>
<dbReference type="InterPro" id="IPR025788">
    <property type="entry name" value="Set2_fungi"/>
</dbReference>
<dbReference type="FunFam" id="2.170.270.10:FF:000033">
    <property type="entry name" value="Histone-lysine N-methyltransferase"/>
    <property type="match status" value="1"/>
</dbReference>
<dbReference type="GO" id="GO:0006355">
    <property type="term" value="P:regulation of DNA-templated transcription"/>
    <property type="evidence" value="ECO:0007669"/>
    <property type="project" value="InterPro"/>
</dbReference>
<feature type="compositionally biased region" description="Basic and acidic residues" evidence="16">
    <location>
        <begin position="783"/>
        <end position="792"/>
    </location>
</feature>
<dbReference type="GO" id="GO:0140955">
    <property type="term" value="F:histone H3K36 trimethyltransferase activity"/>
    <property type="evidence" value="ECO:0007669"/>
    <property type="project" value="UniProtKB-EC"/>
</dbReference>
<dbReference type="SUPFAM" id="SSF51045">
    <property type="entry name" value="WW domain"/>
    <property type="match status" value="1"/>
</dbReference>
<dbReference type="PROSITE" id="PS51568">
    <property type="entry name" value="SAM_MT43_SET2_1"/>
    <property type="match status" value="1"/>
</dbReference>
<feature type="region of interest" description="Disordered" evidence="16">
    <location>
        <begin position="1"/>
        <end position="101"/>
    </location>
</feature>
<dbReference type="InParanoid" id="A0A2N3NHV7"/>
<dbReference type="InterPro" id="IPR003616">
    <property type="entry name" value="Post-SET_dom"/>
</dbReference>
<organism evidence="21 22">
    <name type="scientific">Lomentospora prolificans</name>
    <dbReference type="NCBI Taxonomy" id="41688"/>
    <lineage>
        <taxon>Eukaryota</taxon>
        <taxon>Fungi</taxon>
        <taxon>Dikarya</taxon>
        <taxon>Ascomycota</taxon>
        <taxon>Pezizomycotina</taxon>
        <taxon>Sordariomycetes</taxon>
        <taxon>Hypocreomycetidae</taxon>
        <taxon>Microascales</taxon>
        <taxon>Microascaceae</taxon>
        <taxon>Lomentospora</taxon>
    </lineage>
</organism>
<keyword evidence="12" id="KW-0804">Transcription</keyword>
<comment type="caution">
    <text evidence="21">The sequence shown here is derived from an EMBL/GenBank/DDBJ whole genome shotgun (WGS) entry which is preliminary data.</text>
</comment>
<evidence type="ECO:0000256" key="8">
    <source>
        <dbReference type="ARBA" id="ARBA00022603"/>
    </source>
</evidence>
<proteinExistence type="predicted"/>
<dbReference type="FunCoup" id="A0A2N3NHV7">
    <property type="interactions" value="94"/>
</dbReference>
<evidence type="ECO:0000256" key="2">
    <source>
        <dbReference type="ARBA" id="ARBA00004123"/>
    </source>
</evidence>
<dbReference type="SMART" id="SM00456">
    <property type="entry name" value="WW"/>
    <property type="match status" value="1"/>
</dbReference>
<dbReference type="InterPro" id="IPR006560">
    <property type="entry name" value="AWS_dom"/>
</dbReference>
<accession>A0A2N3NHV7</accession>
<dbReference type="SUPFAM" id="SSF82199">
    <property type="entry name" value="SET domain"/>
    <property type="match status" value="1"/>
</dbReference>
<evidence type="ECO:0000256" key="7">
    <source>
        <dbReference type="ARBA" id="ARBA00022491"/>
    </source>
</evidence>
<dbReference type="EMBL" id="NLAX01000004">
    <property type="protein sequence ID" value="PKS11932.1"/>
    <property type="molecule type" value="Genomic_DNA"/>
</dbReference>
<dbReference type="GO" id="GO:0032259">
    <property type="term" value="P:methylation"/>
    <property type="evidence" value="ECO:0007669"/>
    <property type="project" value="UniProtKB-KW"/>
</dbReference>
<dbReference type="PROSITE" id="PS51215">
    <property type="entry name" value="AWS"/>
    <property type="match status" value="1"/>
</dbReference>
<dbReference type="Pfam" id="PF00397">
    <property type="entry name" value="WW"/>
    <property type="match status" value="1"/>
</dbReference>
<evidence type="ECO:0000256" key="14">
    <source>
        <dbReference type="ARBA" id="ARBA00030091"/>
    </source>
</evidence>
<dbReference type="FunFam" id="1.10.1740.100:FF:000002">
    <property type="entry name" value="Histone-lysine N-methyltransferase"/>
    <property type="match status" value="1"/>
</dbReference>
<evidence type="ECO:0000256" key="16">
    <source>
        <dbReference type="SAM" id="MobiDB-lite"/>
    </source>
</evidence>
<dbReference type="Pfam" id="PF00856">
    <property type="entry name" value="SET"/>
    <property type="match status" value="1"/>
</dbReference>
<gene>
    <name evidence="21" type="ORF">jhhlp_001227</name>
</gene>
<dbReference type="AlphaFoldDB" id="A0A2N3NHV7"/>
<dbReference type="SMART" id="SM00317">
    <property type="entry name" value="SET"/>
    <property type="match status" value="1"/>
</dbReference>
<dbReference type="SMART" id="SM00508">
    <property type="entry name" value="PostSET"/>
    <property type="match status" value="1"/>
</dbReference>
<feature type="domain" description="SET" evidence="18">
    <location>
        <begin position="195"/>
        <end position="312"/>
    </location>
</feature>
<keyword evidence="22" id="KW-1185">Reference proteome</keyword>
<dbReference type="InterPro" id="IPR001202">
    <property type="entry name" value="WW_dom"/>
</dbReference>
<evidence type="ECO:0000256" key="10">
    <source>
        <dbReference type="ARBA" id="ARBA00022691"/>
    </source>
</evidence>
<evidence type="ECO:0000313" key="22">
    <source>
        <dbReference type="Proteomes" id="UP000233524"/>
    </source>
</evidence>
<feature type="domain" description="Post-SET" evidence="19">
    <location>
        <begin position="319"/>
        <end position="335"/>
    </location>
</feature>
<dbReference type="CDD" id="cd00201">
    <property type="entry name" value="WW"/>
    <property type="match status" value="1"/>
</dbReference>
<dbReference type="VEuPathDB" id="FungiDB:jhhlp_001227"/>
<keyword evidence="9" id="KW-0808">Transferase</keyword>
<keyword evidence="8" id="KW-0489">Methyltransferase</keyword>
<evidence type="ECO:0000256" key="5">
    <source>
        <dbReference type="ARBA" id="ARBA00018028"/>
    </source>
</evidence>
<comment type="subcellular location">
    <subcellularLocation>
        <location evidence="3">Chromosome</location>
    </subcellularLocation>
    <subcellularLocation>
        <location evidence="2">Nucleus</location>
    </subcellularLocation>
</comment>
<dbReference type="InterPro" id="IPR013257">
    <property type="entry name" value="SRI"/>
</dbReference>
<feature type="region of interest" description="Disordered" evidence="16">
    <location>
        <begin position="518"/>
        <end position="604"/>
    </location>
</feature>
<dbReference type="PANTHER" id="PTHR22884">
    <property type="entry name" value="SET DOMAIN PROTEINS"/>
    <property type="match status" value="1"/>
</dbReference>
<dbReference type="Gene3D" id="2.20.70.10">
    <property type="match status" value="1"/>
</dbReference>
<evidence type="ECO:0000259" key="17">
    <source>
        <dbReference type="PROSITE" id="PS50020"/>
    </source>
</evidence>
<dbReference type="Proteomes" id="UP000233524">
    <property type="component" value="Unassembled WGS sequence"/>
</dbReference>
<dbReference type="SUPFAM" id="SSF47676">
    <property type="entry name" value="Conserved domain common to transcription factors TFIIS, elongin A, CRSP70"/>
    <property type="match status" value="1"/>
</dbReference>
<evidence type="ECO:0000256" key="12">
    <source>
        <dbReference type="ARBA" id="ARBA00023163"/>
    </source>
</evidence>
<dbReference type="PROSITE" id="PS01159">
    <property type="entry name" value="WW_DOMAIN_1"/>
    <property type="match status" value="1"/>
</dbReference>
<dbReference type="OrthoDB" id="422362at2759"/>
<keyword evidence="13" id="KW-0539">Nucleus</keyword>
<comment type="function">
    <text evidence="1">Histone methyltransferase that trimethylates histone H3 'Lys-36' forming H3K36me3. Involved in transcription elongation as well as in transcription repression.</text>
</comment>
<dbReference type="Gene3D" id="1.10.1740.100">
    <property type="entry name" value="Set2, Rpb1 interacting domain"/>
    <property type="match status" value="1"/>
</dbReference>
<dbReference type="InterPro" id="IPR036020">
    <property type="entry name" value="WW_dom_sf"/>
</dbReference>
<dbReference type="PROSITE" id="PS50280">
    <property type="entry name" value="SET"/>
    <property type="match status" value="1"/>
</dbReference>
<dbReference type="InterPro" id="IPR001214">
    <property type="entry name" value="SET_dom"/>
</dbReference>
<keyword evidence="6" id="KW-0158">Chromosome</keyword>
<keyword evidence="7" id="KW-0678">Repressor</keyword>
<evidence type="ECO:0000256" key="13">
    <source>
        <dbReference type="ARBA" id="ARBA00023242"/>
    </source>
</evidence>
<dbReference type="InterPro" id="IPR044437">
    <property type="entry name" value="SETD2/Set2_SET"/>
</dbReference>
<dbReference type="Pfam" id="PF08236">
    <property type="entry name" value="SRI"/>
    <property type="match status" value="1"/>
</dbReference>
<dbReference type="InterPro" id="IPR017923">
    <property type="entry name" value="TFIIS_N"/>
</dbReference>
<dbReference type="InterPro" id="IPR050777">
    <property type="entry name" value="SET2_Histone-Lys_MeTrsfase"/>
</dbReference>
<dbReference type="CDD" id="cd19172">
    <property type="entry name" value="SET_SETD2"/>
    <property type="match status" value="1"/>
</dbReference>
<dbReference type="Pfam" id="PF17907">
    <property type="entry name" value="AWS"/>
    <property type="match status" value="1"/>
</dbReference>
<evidence type="ECO:0000259" key="19">
    <source>
        <dbReference type="PROSITE" id="PS50868"/>
    </source>
</evidence>
<dbReference type="InterPro" id="IPR046341">
    <property type="entry name" value="SET_dom_sf"/>
</dbReference>
<evidence type="ECO:0000259" key="18">
    <source>
        <dbReference type="PROSITE" id="PS50280"/>
    </source>
</evidence>
<dbReference type="InterPro" id="IPR035441">
    <property type="entry name" value="TFIIS/LEDGF_dom_sf"/>
</dbReference>
<reference evidence="21 22" key="1">
    <citation type="journal article" date="2017" name="G3 (Bethesda)">
        <title>First Draft Genome Sequence of the Pathogenic Fungus Lomentospora prolificans (Formerly Scedosporium prolificans).</title>
        <authorList>
            <person name="Luo R."/>
            <person name="Zimin A."/>
            <person name="Workman R."/>
            <person name="Fan Y."/>
            <person name="Pertea G."/>
            <person name="Grossman N."/>
            <person name="Wear M.P."/>
            <person name="Jia B."/>
            <person name="Miller H."/>
            <person name="Casadevall A."/>
            <person name="Timp W."/>
            <person name="Zhang S.X."/>
            <person name="Salzberg S.L."/>
        </authorList>
    </citation>
    <scope>NUCLEOTIDE SEQUENCE [LARGE SCALE GENOMIC DNA]</scope>
    <source>
        <strain evidence="21 22">JHH-5317</strain>
    </source>
</reference>
<dbReference type="PROSITE" id="PS50020">
    <property type="entry name" value="WW_DOMAIN_2"/>
    <property type="match status" value="1"/>
</dbReference>
<feature type="compositionally biased region" description="Basic and acidic residues" evidence="16">
    <location>
        <begin position="868"/>
        <end position="877"/>
    </location>
</feature>
<dbReference type="SMART" id="SM00570">
    <property type="entry name" value="AWS"/>
    <property type="match status" value="1"/>
</dbReference>
<evidence type="ECO:0000256" key="1">
    <source>
        <dbReference type="ARBA" id="ARBA00003901"/>
    </source>
</evidence>
<evidence type="ECO:0000256" key="6">
    <source>
        <dbReference type="ARBA" id="ARBA00022454"/>
    </source>
</evidence>
<name>A0A2N3NHV7_9PEZI</name>
<evidence type="ECO:0000313" key="21">
    <source>
        <dbReference type="EMBL" id="PKS11932.1"/>
    </source>
</evidence>
<comment type="catalytic activity">
    <reaction evidence="15">
        <text>L-lysyl(36)-[histone H3] + 3 S-adenosyl-L-methionine = N(6),N(6),N(6)-trimethyl-L-lysyl(36)-[histone H3] + 3 S-adenosyl-L-homocysteine + 3 H(+)</text>
        <dbReference type="Rhea" id="RHEA:60324"/>
        <dbReference type="Rhea" id="RHEA-COMP:9785"/>
        <dbReference type="Rhea" id="RHEA-COMP:15536"/>
        <dbReference type="ChEBI" id="CHEBI:15378"/>
        <dbReference type="ChEBI" id="CHEBI:29969"/>
        <dbReference type="ChEBI" id="CHEBI:57856"/>
        <dbReference type="ChEBI" id="CHEBI:59789"/>
        <dbReference type="ChEBI" id="CHEBI:61961"/>
        <dbReference type="EC" id="2.1.1.359"/>
    </reaction>
</comment>
<feature type="region of interest" description="Disordered" evidence="16">
    <location>
        <begin position="783"/>
        <end position="948"/>
    </location>
</feature>
<dbReference type="Pfam" id="PF08711">
    <property type="entry name" value="Med26"/>
    <property type="match status" value="1"/>
</dbReference>
<evidence type="ECO:0000256" key="15">
    <source>
        <dbReference type="ARBA" id="ARBA00047545"/>
    </source>
</evidence>